<dbReference type="PANTHER" id="PTHR42718">
    <property type="entry name" value="MAJOR FACILITATOR SUPERFAMILY MULTIDRUG TRANSPORTER MFSC"/>
    <property type="match status" value="1"/>
</dbReference>
<dbReference type="GO" id="GO:0005886">
    <property type="term" value="C:plasma membrane"/>
    <property type="evidence" value="ECO:0007669"/>
    <property type="project" value="UniProtKB-SubCell"/>
</dbReference>
<organism evidence="9 10">
    <name type="scientific">Actinomadura harenae</name>
    <dbReference type="NCBI Taxonomy" id="2483351"/>
    <lineage>
        <taxon>Bacteria</taxon>
        <taxon>Bacillati</taxon>
        <taxon>Actinomycetota</taxon>
        <taxon>Actinomycetes</taxon>
        <taxon>Streptosporangiales</taxon>
        <taxon>Thermomonosporaceae</taxon>
        <taxon>Actinomadura</taxon>
    </lineage>
</organism>
<feature type="transmembrane region" description="Helical" evidence="7">
    <location>
        <begin position="298"/>
        <end position="320"/>
    </location>
</feature>
<dbReference type="PANTHER" id="PTHR42718:SF46">
    <property type="entry name" value="BLR6921 PROTEIN"/>
    <property type="match status" value="1"/>
</dbReference>
<evidence type="ECO:0000256" key="3">
    <source>
        <dbReference type="ARBA" id="ARBA00022475"/>
    </source>
</evidence>
<feature type="transmembrane region" description="Helical" evidence="7">
    <location>
        <begin position="332"/>
        <end position="352"/>
    </location>
</feature>
<feature type="transmembrane region" description="Helical" evidence="7">
    <location>
        <begin position="398"/>
        <end position="417"/>
    </location>
</feature>
<dbReference type="InterPro" id="IPR004638">
    <property type="entry name" value="EmrB-like"/>
</dbReference>
<keyword evidence="5 7" id="KW-1133">Transmembrane helix</keyword>
<comment type="caution">
    <text evidence="9">The sequence shown here is derived from an EMBL/GenBank/DDBJ whole genome shotgun (WGS) entry which is preliminary data.</text>
</comment>
<dbReference type="InterPro" id="IPR020846">
    <property type="entry name" value="MFS_dom"/>
</dbReference>
<evidence type="ECO:0000313" key="10">
    <source>
        <dbReference type="Proteomes" id="UP000282674"/>
    </source>
</evidence>
<accession>A0A3M2M8B6</accession>
<comment type="subcellular location">
    <subcellularLocation>
        <location evidence="1">Cell membrane</location>
        <topology evidence="1">Multi-pass membrane protein</topology>
    </subcellularLocation>
</comment>
<evidence type="ECO:0000256" key="2">
    <source>
        <dbReference type="ARBA" id="ARBA00022448"/>
    </source>
</evidence>
<dbReference type="Proteomes" id="UP000282674">
    <property type="component" value="Unassembled WGS sequence"/>
</dbReference>
<proteinExistence type="predicted"/>
<dbReference type="Pfam" id="PF07690">
    <property type="entry name" value="MFS_1"/>
    <property type="match status" value="1"/>
</dbReference>
<dbReference type="InterPro" id="IPR036259">
    <property type="entry name" value="MFS_trans_sf"/>
</dbReference>
<feature type="transmembrane region" description="Helical" evidence="7">
    <location>
        <begin position="137"/>
        <end position="159"/>
    </location>
</feature>
<evidence type="ECO:0000313" key="9">
    <source>
        <dbReference type="EMBL" id="RMI45729.1"/>
    </source>
</evidence>
<sequence length="469" mass="47512">MNTDAFDPALRRLIAVVLLGGIMGILDATMVSVAADHLVGEFGSTLGSVGWVSTGYLLALTVTVPVTAWAAGRFGSRRPWLAGLTLFIAGSLACAFAANLPQLVAFRIVQGVGAGIVDPLVMVILARGAGPARAGRVMGIMGVVLSLGPVLGPALGGLVLDGLGWRWMFLINLPVGVVAFALALRIVPRDEPAAPDTRLDLVGLALLGPGFAAVLLGLSRVAGQGGAGAWAPFAAGAVLLAGYAVRALTVKRTPPLLDLRLFTRPAFSASVGIMALSGLVTFGLMFLLPLYYQQAHGHGARVAGLLVAPVGLGASLAMPIAGRLSDRVGSRVLARCGALMAAASVVSLAWVGGRTPEAWSGLAALAAGISMGLMAAPTMGALYRTLPPELIPQGSSSLYMLNQLGGSLGIAAVAVIMQRSDGAVPGVHHGAWLLAGGLLTAAAITVLLPGRPARAAASPQVEREATQVS</sequence>
<evidence type="ECO:0000256" key="5">
    <source>
        <dbReference type="ARBA" id="ARBA00022989"/>
    </source>
</evidence>
<dbReference type="InterPro" id="IPR011701">
    <property type="entry name" value="MFS"/>
</dbReference>
<feature type="transmembrane region" description="Helical" evidence="7">
    <location>
        <begin position="55"/>
        <end position="72"/>
    </location>
</feature>
<gene>
    <name evidence="9" type="ORF">EBO15_09065</name>
</gene>
<protein>
    <submittedName>
        <fullName evidence="9">DHA2 family efflux MFS transporter permease subunit</fullName>
    </submittedName>
</protein>
<dbReference type="GO" id="GO:0022857">
    <property type="term" value="F:transmembrane transporter activity"/>
    <property type="evidence" value="ECO:0007669"/>
    <property type="project" value="InterPro"/>
</dbReference>
<evidence type="ECO:0000256" key="6">
    <source>
        <dbReference type="ARBA" id="ARBA00023136"/>
    </source>
</evidence>
<evidence type="ECO:0000256" key="4">
    <source>
        <dbReference type="ARBA" id="ARBA00022692"/>
    </source>
</evidence>
<feature type="transmembrane region" description="Helical" evidence="7">
    <location>
        <begin position="12"/>
        <end position="35"/>
    </location>
</feature>
<evidence type="ECO:0000256" key="7">
    <source>
        <dbReference type="SAM" id="Phobius"/>
    </source>
</evidence>
<feature type="transmembrane region" description="Helical" evidence="7">
    <location>
        <begin position="104"/>
        <end position="125"/>
    </location>
</feature>
<feature type="transmembrane region" description="Helical" evidence="7">
    <location>
        <begin position="429"/>
        <end position="448"/>
    </location>
</feature>
<feature type="domain" description="Major facilitator superfamily (MFS) profile" evidence="8">
    <location>
        <begin position="13"/>
        <end position="454"/>
    </location>
</feature>
<dbReference type="PROSITE" id="PS50850">
    <property type="entry name" value="MFS"/>
    <property type="match status" value="1"/>
</dbReference>
<reference evidence="9 10" key="1">
    <citation type="submission" date="2018-10" db="EMBL/GenBank/DDBJ databases">
        <title>Isolation from soil.</title>
        <authorList>
            <person name="Hu J."/>
        </authorList>
    </citation>
    <scope>NUCLEOTIDE SEQUENCE [LARGE SCALE GENOMIC DNA]</scope>
    <source>
        <strain evidence="9 10">NEAU-Ht49</strain>
    </source>
</reference>
<evidence type="ECO:0000256" key="1">
    <source>
        <dbReference type="ARBA" id="ARBA00004651"/>
    </source>
</evidence>
<keyword evidence="3" id="KW-1003">Cell membrane</keyword>
<feature type="transmembrane region" description="Helical" evidence="7">
    <location>
        <begin position="199"/>
        <end position="221"/>
    </location>
</feature>
<feature type="transmembrane region" description="Helical" evidence="7">
    <location>
        <begin position="227"/>
        <end position="245"/>
    </location>
</feature>
<keyword evidence="2" id="KW-0813">Transport</keyword>
<dbReference type="Gene3D" id="1.20.1720.10">
    <property type="entry name" value="Multidrug resistance protein D"/>
    <property type="match status" value="1"/>
</dbReference>
<dbReference type="PRINTS" id="PR01036">
    <property type="entry name" value="TCRTETB"/>
</dbReference>
<dbReference type="OrthoDB" id="9812221at2"/>
<feature type="transmembrane region" description="Helical" evidence="7">
    <location>
        <begin position="266"/>
        <end position="292"/>
    </location>
</feature>
<dbReference type="NCBIfam" id="TIGR00711">
    <property type="entry name" value="efflux_EmrB"/>
    <property type="match status" value="1"/>
</dbReference>
<evidence type="ECO:0000259" key="8">
    <source>
        <dbReference type="PROSITE" id="PS50850"/>
    </source>
</evidence>
<keyword evidence="6 7" id="KW-0472">Membrane</keyword>
<dbReference type="RefSeq" id="WP_122193880.1">
    <property type="nucleotide sequence ID" value="NZ_JBHSKC010000001.1"/>
</dbReference>
<dbReference type="EMBL" id="RFFG01000012">
    <property type="protein sequence ID" value="RMI45729.1"/>
    <property type="molecule type" value="Genomic_DNA"/>
</dbReference>
<dbReference type="AlphaFoldDB" id="A0A3M2M8B6"/>
<keyword evidence="10" id="KW-1185">Reference proteome</keyword>
<feature type="transmembrane region" description="Helical" evidence="7">
    <location>
        <begin position="79"/>
        <end position="98"/>
    </location>
</feature>
<dbReference type="SUPFAM" id="SSF103473">
    <property type="entry name" value="MFS general substrate transporter"/>
    <property type="match status" value="1"/>
</dbReference>
<name>A0A3M2M8B6_9ACTN</name>
<keyword evidence="4 7" id="KW-0812">Transmembrane</keyword>
<dbReference type="Gene3D" id="1.20.1250.20">
    <property type="entry name" value="MFS general substrate transporter like domains"/>
    <property type="match status" value="1"/>
</dbReference>
<feature type="transmembrane region" description="Helical" evidence="7">
    <location>
        <begin position="358"/>
        <end position="386"/>
    </location>
</feature>
<feature type="transmembrane region" description="Helical" evidence="7">
    <location>
        <begin position="165"/>
        <end position="187"/>
    </location>
</feature>